<dbReference type="InterPro" id="IPR003115">
    <property type="entry name" value="ParB_N"/>
</dbReference>
<accession>A0A730ZFQ8</accession>
<evidence type="ECO:0000259" key="1">
    <source>
        <dbReference type="Pfam" id="PF02195"/>
    </source>
</evidence>
<dbReference type="InterPro" id="IPR036086">
    <property type="entry name" value="ParB/Sulfiredoxin_sf"/>
</dbReference>
<evidence type="ECO:0000313" key="2">
    <source>
        <dbReference type="EMBL" id="HAE4187347.1"/>
    </source>
</evidence>
<feature type="domain" description="ParB-like N-terminal" evidence="1">
    <location>
        <begin position="47"/>
        <end position="109"/>
    </location>
</feature>
<dbReference type="Gene3D" id="3.90.1530.30">
    <property type="match status" value="1"/>
</dbReference>
<sequence length="371" mass="42024">MVNHNYPESGAFKISPEFLSLDTENPRLFLPDAASRNSEPELIKSLADNSDLKELIVSIANNGFLDMEPLIVITDPNDNKKFRVLEGNRRLAAIKAIRSPDIAQKCRIKIPPMSQKILDTMNEIHVYRVKTEEEARGFIGFKHVNGPHKWDSYAKAQFAYKWYKAEKEEGLTIDDIARKLGDTNQTVRSLISAMFVLEQAQENGVYNLNDRTTPRFSLSHFYTALGRREYMDFLGLDRGWSNAPDDNPVDEQHLDNLRDVLIGLYGSKEENRDSLIKSQNPDVKKFGEILVNAKAYNAFKSGADLEIAYNDAGDANGKLSATLVGINSLLDKASLLLDKIEFINDINKENISEMARKFEKIEFQASKRKSK</sequence>
<reference evidence="2" key="2">
    <citation type="submission" date="2018-07" db="EMBL/GenBank/DDBJ databases">
        <authorList>
            <consortium name="NCBI Pathogen Detection Project"/>
        </authorList>
    </citation>
    <scope>NUCLEOTIDE SEQUENCE</scope>
    <source>
        <strain evidence="2">23-88</strain>
    </source>
</reference>
<dbReference type="CDD" id="cd16387">
    <property type="entry name" value="ParB_N_Srx"/>
    <property type="match status" value="1"/>
</dbReference>
<comment type="caution">
    <text evidence="2">The sequence shown here is derived from an EMBL/GenBank/DDBJ whole genome shotgun (WGS) entry which is preliminary data.</text>
</comment>
<proteinExistence type="predicted"/>
<organism evidence="2">
    <name type="scientific">Salmonella enterica subsp. houtenae serovar 1,40:z4,z32:-</name>
    <dbReference type="NCBI Taxonomy" id="1967604"/>
    <lineage>
        <taxon>Bacteria</taxon>
        <taxon>Pseudomonadati</taxon>
        <taxon>Pseudomonadota</taxon>
        <taxon>Gammaproteobacteria</taxon>
        <taxon>Enterobacterales</taxon>
        <taxon>Enterobacteriaceae</taxon>
        <taxon>Salmonella</taxon>
    </lineage>
</organism>
<gene>
    <name evidence="2" type="ORF">GND90_000244</name>
</gene>
<dbReference type="Pfam" id="PF02195">
    <property type="entry name" value="ParB_N"/>
    <property type="match status" value="1"/>
</dbReference>
<name>A0A730ZFQ8_SALHO</name>
<dbReference type="AlphaFoldDB" id="A0A730ZFQ8"/>
<reference evidence="2" key="1">
    <citation type="journal article" date="2018" name="Genome Biol.">
        <title>SKESA: strategic k-mer extension for scrupulous assemblies.</title>
        <authorList>
            <person name="Souvorov A."/>
            <person name="Agarwala R."/>
            <person name="Lipman D.J."/>
        </authorList>
    </citation>
    <scope>NUCLEOTIDE SEQUENCE</scope>
    <source>
        <strain evidence="2">23-88</strain>
    </source>
</reference>
<dbReference type="SUPFAM" id="SSF110849">
    <property type="entry name" value="ParB/Sulfiredoxin"/>
    <property type="match status" value="1"/>
</dbReference>
<protein>
    <submittedName>
        <fullName evidence="2">Chromosome partitioning protein ParB</fullName>
    </submittedName>
</protein>
<dbReference type="EMBL" id="DAARWD010000001">
    <property type="protein sequence ID" value="HAE4187347.1"/>
    <property type="molecule type" value="Genomic_DNA"/>
</dbReference>